<accession>A0ABP0RDT6</accession>
<dbReference type="Proteomes" id="UP001642464">
    <property type="component" value="Unassembled WGS sequence"/>
</dbReference>
<name>A0ABP0RDT6_9DINO</name>
<feature type="compositionally biased region" description="Acidic residues" evidence="1">
    <location>
        <begin position="106"/>
        <end position="133"/>
    </location>
</feature>
<reference evidence="2 3" key="1">
    <citation type="submission" date="2024-02" db="EMBL/GenBank/DDBJ databases">
        <authorList>
            <person name="Chen Y."/>
            <person name="Shah S."/>
            <person name="Dougan E. K."/>
            <person name="Thang M."/>
            <person name="Chan C."/>
        </authorList>
    </citation>
    <scope>NUCLEOTIDE SEQUENCE [LARGE SCALE GENOMIC DNA]</scope>
</reference>
<sequence>MVAAGLEYDVLRLTIAANYGHGTKITGERATKRRRYLKQYVEKQCTEWFEDLAEEIRLDRRLELSDVDHVNVKNKSWFGILNVLALMIQDWSILRAASEAILEANDDAEHDDNNEVNNDDDNNDDDDDGEDEVGAAGKDEPMKKSELYKAYQNKGPHQMYCDIMSQSNLRSVAAMLVSVTRPLHRQYVSDLHAQKSLESIIQWNAARALGSSMSTVCKILTTQSHTDLCYEMRVSPRCTPPAAYDALQEDVVLVEKASRFAGELAGSFAWSEQFPQMTLPLAAASLLAADEEARKRGMKHLKSLVSAIVKAEQLAPQRPDLQDLLTTLAFQEETLAREIMVYLQLADFDLDSDHTRECQRVMTEFCSGSSSTKDILESTFAHLAYVAGASNKNKRVSNFAAWFYAAASPYVQASGMPQSLPIDRDWISHAWFWFTNSVDLTLSRIIFAPANEWAQEFLVFDPDAEAHFLHNFTISDAGTWKYVHHRVLPPAALPEDLPADIAVAFEVLKRDESLLRGGLLAGISLTLPRLHQVMASIQCPKPSKGTGKNGRIKKIDLVTALVKHLWPDETNEFIKETVNKVMGSGLPEDVDLSVLSMVSELDTANQESFSKMKDQARKKLDTVLYGKGRLSGIRDAKKHDDCGGDAKAAESKVDAQAAKRAKKAEENHLAHEKSEKLRQWNLTPPQLKLLLPGAGAITGQFWMRWHQLQHWPTNQKLEEHIATLNL</sequence>
<evidence type="ECO:0000313" key="2">
    <source>
        <dbReference type="EMBL" id="CAK9098330.1"/>
    </source>
</evidence>
<proteinExistence type="predicted"/>
<dbReference type="EMBL" id="CAXAMM010041262">
    <property type="protein sequence ID" value="CAK9098330.1"/>
    <property type="molecule type" value="Genomic_DNA"/>
</dbReference>
<organism evidence="2 3">
    <name type="scientific">Durusdinium trenchii</name>
    <dbReference type="NCBI Taxonomy" id="1381693"/>
    <lineage>
        <taxon>Eukaryota</taxon>
        <taxon>Sar</taxon>
        <taxon>Alveolata</taxon>
        <taxon>Dinophyceae</taxon>
        <taxon>Suessiales</taxon>
        <taxon>Symbiodiniaceae</taxon>
        <taxon>Durusdinium</taxon>
    </lineage>
</organism>
<keyword evidence="3" id="KW-1185">Reference proteome</keyword>
<comment type="caution">
    <text evidence="2">The sequence shown here is derived from an EMBL/GenBank/DDBJ whole genome shotgun (WGS) entry which is preliminary data.</text>
</comment>
<evidence type="ECO:0000256" key="1">
    <source>
        <dbReference type="SAM" id="MobiDB-lite"/>
    </source>
</evidence>
<evidence type="ECO:0000313" key="3">
    <source>
        <dbReference type="Proteomes" id="UP001642464"/>
    </source>
</evidence>
<gene>
    <name evidence="2" type="ORF">SCF082_LOCUS46083</name>
</gene>
<protein>
    <submittedName>
        <fullName evidence="2">Uncharacterized protein</fullName>
    </submittedName>
</protein>
<feature type="region of interest" description="Disordered" evidence="1">
    <location>
        <begin position="106"/>
        <end position="139"/>
    </location>
</feature>